<feature type="chain" id="PRO_5046511363" description="EF-hand domain-containing protein" evidence="1">
    <location>
        <begin position="23"/>
        <end position="695"/>
    </location>
</feature>
<dbReference type="PROSITE" id="PS00018">
    <property type="entry name" value="EF_HAND_1"/>
    <property type="match status" value="1"/>
</dbReference>
<dbReference type="EMBL" id="JAWJZI010000010">
    <property type="protein sequence ID" value="MDV5171223.1"/>
    <property type="molecule type" value="Genomic_DNA"/>
</dbReference>
<sequence>MNVLRTVVWLGGLLLLSPDSLAQVYPSTGTAWVLPGSWQDTVVDGSPVTAGQLKAWESQHADVVFGSMQDRAMNQKMKAMGYMYAHKFDCRPGKQEAWLSQQAFQSGADIEDAYLHFAQDTELLVDKPSRGLDYLLEGQPYHLLLIRNNQYSTARLPIKLQAGDQLILISSYPFDSLELNATAIPDFLRHAADESGNVGHWQPLAVSWHDNRGTGSQFGQFTLKQHWQSTFPRFEDRELNSGEPGLAAGLRVWMLALSWQQASRVESLSIVPWLELIRTEEQQALAIPGWDPVNDKNSDGYVDEREFATRANRKASARFRHQARLIPAGYLWPGTCWYRVNFLDGAINKLHAQWYQHDWQQQGLAGAYNDDMAKLLGSNQFKVLSGGKIQELPYVAGSQQAEYEYALQLAGFLQQVKSLTGTQWLAANISELNLWHYAPWPPELREVIDVWLREHYLTPAIGLGRLQRYWDNFALAGQHDKSLIMASTKGGRSQLSPSSPSAWQTDIETGLALYYLFNIPGQTYYHSWNQSYRYGSGHTDSNNWAKPGIAKNIAYQPTAMLGVDLGIPEPAPSGAELVVFNNKGKEADSAAAAIDGIPLEPSGWYWLQRSGWFGGFPNQGVIARRYSKGLVLYRGIRERNNTAFFAAEPLEVRLGDDYQQVNFDGSLGPPVKRVKLAGYQGVILKNVVAGKRNGK</sequence>
<evidence type="ECO:0000313" key="2">
    <source>
        <dbReference type="EMBL" id="MDV5171223.1"/>
    </source>
</evidence>
<gene>
    <name evidence="2" type="ORF">R2X38_19685</name>
</gene>
<keyword evidence="1" id="KW-0732">Signal</keyword>
<organism evidence="2 3">
    <name type="scientific">Photobacterium rosenbergii</name>
    <dbReference type="NCBI Taxonomy" id="294936"/>
    <lineage>
        <taxon>Bacteria</taxon>
        <taxon>Pseudomonadati</taxon>
        <taxon>Pseudomonadota</taxon>
        <taxon>Gammaproteobacteria</taxon>
        <taxon>Vibrionales</taxon>
        <taxon>Vibrionaceae</taxon>
        <taxon>Photobacterium</taxon>
    </lineage>
</organism>
<protein>
    <recommendedName>
        <fullName evidence="4">EF-hand domain-containing protein</fullName>
    </recommendedName>
</protein>
<reference evidence="2 3" key="1">
    <citation type="submission" date="2023-10" db="EMBL/GenBank/DDBJ databases">
        <title>Marine bacteria isolated from horseshoe crab.</title>
        <authorList>
            <person name="Cheng T.H."/>
        </authorList>
    </citation>
    <scope>NUCLEOTIDE SEQUENCE [LARGE SCALE GENOMIC DNA]</scope>
    <source>
        <strain evidence="2 3">HSC6</strain>
    </source>
</reference>
<comment type="caution">
    <text evidence="2">The sequence shown here is derived from an EMBL/GenBank/DDBJ whole genome shotgun (WGS) entry which is preliminary data.</text>
</comment>
<accession>A0ABU3ZMU8</accession>
<evidence type="ECO:0000313" key="3">
    <source>
        <dbReference type="Proteomes" id="UP001186452"/>
    </source>
</evidence>
<proteinExistence type="predicted"/>
<dbReference type="Proteomes" id="UP001186452">
    <property type="component" value="Unassembled WGS sequence"/>
</dbReference>
<keyword evidence="3" id="KW-1185">Reference proteome</keyword>
<evidence type="ECO:0008006" key="4">
    <source>
        <dbReference type="Google" id="ProtNLM"/>
    </source>
</evidence>
<feature type="signal peptide" evidence="1">
    <location>
        <begin position="1"/>
        <end position="22"/>
    </location>
</feature>
<name>A0ABU3ZMU8_9GAMM</name>
<evidence type="ECO:0000256" key="1">
    <source>
        <dbReference type="SAM" id="SignalP"/>
    </source>
</evidence>
<dbReference type="InterPro" id="IPR018247">
    <property type="entry name" value="EF_Hand_1_Ca_BS"/>
</dbReference>
<dbReference type="RefSeq" id="WP_317524040.1">
    <property type="nucleotide sequence ID" value="NZ_JAWJZI010000010.1"/>
</dbReference>